<proteinExistence type="predicted"/>
<sequence>MHWQVVQTRVPRSFGEISGTALLLELRRMRMKTRPGMASSYCMSPEAGRAERGGDWMQGLAANGRAASVPGSPSTKTLKIAPEAVGNRGSEGLAGHSVADERLPWFLMEKTHWRAASNSRCNWSGRGLHRMKYHERYCSAAETGRMHSLHLGLADQGQG</sequence>
<dbReference type="EMBL" id="BLZH01000014">
    <property type="protein sequence ID" value="GFP59754.1"/>
    <property type="molecule type" value="Genomic_DNA"/>
</dbReference>
<reference evidence="1 2" key="1">
    <citation type="submission" date="2020-07" db="EMBL/GenBank/DDBJ databases">
        <title>Trichoderma asperellum IC-1 whole genome shotgun sequence.</title>
        <authorList>
            <person name="Kanamasa S."/>
            <person name="Takahashi H."/>
        </authorList>
    </citation>
    <scope>NUCLEOTIDE SEQUENCE [LARGE SCALE GENOMIC DNA]</scope>
    <source>
        <strain evidence="1 2">IC-1</strain>
    </source>
</reference>
<accession>A0A6V8R3X0</accession>
<organism evidence="1 2">
    <name type="scientific">Trichoderma asperellum</name>
    <name type="common">Filamentous fungus</name>
    <dbReference type="NCBI Taxonomy" id="101201"/>
    <lineage>
        <taxon>Eukaryota</taxon>
        <taxon>Fungi</taxon>
        <taxon>Dikarya</taxon>
        <taxon>Ascomycota</taxon>
        <taxon>Pezizomycotina</taxon>
        <taxon>Sordariomycetes</taxon>
        <taxon>Hypocreomycetidae</taxon>
        <taxon>Hypocreales</taxon>
        <taxon>Hypocreaceae</taxon>
        <taxon>Trichoderma</taxon>
    </lineage>
</organism>
<name>A0A6V8R3X0_TRIAP</name>
<comment type="caution">
    <text evidence="1">The sequence shown here is derived from an EMBL/GenBank/DDBJ whole genome shotgun (WGS) entry which is preliminary data.</text>
</comment>
<evidence type="ECO:0000313" key="2">
    <source>
        <dbReference type="Proteomes" id="UP000517252"/>
    </source>
</evidence>
<protein>
    <submittedName>
        <fullName evidence="1">Uncharacterized protein</fullName>
    </submittedName>
</protein>
<gene>
    <name evidence="1" type="ORF">TASIC1_0014017600</name>
</gene>
<evidence type="ECO:0000313" key="1">
    <source>
        <dbReference type="EMBL" id="GFP59754.1"/>
    </source>
</evidence>
<dbReference type="AlphaFoldDB" id="A0A6V8R3X0"/>
<dbReference type="Proteomes" id="UP000517252">
    <property type="component" value="Unassembled WGS sequence"/>
</dbReference>